<dbReference type="InterPro" id="IPR003593">
    <property type="entry name" value="AAA+_ATPase"/>
</dbReference>
<reference evidence="13" key="1">
    <citation type="submission" date="2017-06" db="EMBL/GenBank/DDBJ databases">
        <authorList>
            <person name="Cremers G."/>
        </authorList>
    </citation>
    <scope>NUCLEOTIDE SEQUENCE [LARGE SCALE GENOMIC DNA]</scope>
</reference>
<evidence type="ECO:0000256" key="10">
    <source>
        <dbReference type="RuleBase" id="RU364103"/>
    </source>
</evidence>
<keyword evidence="6 10" id="KW-0067">ATP-binding</keyword>
<dbReference type="RefSeq" id="WP_096204793.1">
    <property type="nucleotide sequence ID" value="NZ_FZMP01000091.1"/>
</dbReference>
<sequence length="274" mass="30272">MYIIETRNLTHVYRGKIKALDNINFTAKPGERIALIGANGAGKSTLFKHFNGILKPTSGEILIKGEPISKKSILDVRRTVGVVFQDPDDQIFAPTVKQDVAFGPMNLGLSEEIIEKRVREALETVRLTGFEERAPHHLSTGEKKKVAIAGILAMQPEVLVLDEPTAGLDPGGAVRLIRLINEMNRYLGITTIVATHEVDIVPLLADRVCIMSSGRIIGDGTPQEIFSTDELIKKTHLRLPIVAQLMEMLQDEGIPVNVRFTLEEARDELLKVVK</sequence>
<evidence type="ECO:0000256" key="8">
    <source>
        <dbReference type="ARBA" id="ARBA00023136"/>
    </source>
</evidence>
<dbReference type="PANTHER" id="PTHR43553">
    <property type="entry name" value="HEAVY METAL TRANSPORTER"/>
    <property type="match status" value="1"/>
</dbReference>
<dbReference type="EMBL" id="FZMP01000091">
    <property type="protein sequence ID" value="SNQ60440.1"/>
    <property type="molecule type" value="Genomic_DNA"/>
</dbReference>
<proteinExistence type="inferred from homology"/>
<evidence type="ECO:0000256" key="2">
    <source>
        <dbReference type="ARBA" id="ARBA00005417"/>
    </source>
</evidence>
<dbReference type="AlphaFoldDB" id="A0A284VMD2"/>
<dbReference type="Pfam" id="PF00005">
    <property type="entry name" value="ABC_tran"/>
    <property type="match status" value="1"/>
</dbReference>
<dbReference type="InterPro" id="IPR027417">
    <property type="entry name" value="P-loop_NTPase"/>
</dbReference>
<keyword evidence="5 10" id="KW-0547">Nucleotide-binding</keyword>
<evidence type="ECO:0000256" key="3">
    <source>
        <dbReference type="ARBA" id="ARBA00022448"/>
    </source>
</evidence>
<evidence type="ECO:0000313" key="13">
    <source>
        <dbReference type="Proteomes" id="UP000218615"/>
    </source>
</evidence>
<gene>
    <name evidence="12" type="ORF">MNV_1800024</name>
</gene>
<comment type="function">
    <text evidence="10">Part of an ABC transporter complex. Responsible for energy coupling to the transport system.</text>
</comment>
<accession>A0A284VMD2</accession>
<evidence type="ECO:0000256" key="5">
    <source>
        <dbReference type="ARBA" id="ARBA00022741"/>
    </source>
</evidence>
<comment type="subcellular location">
    <subcellularLocation>
        <location evidence="1 10">Cell membrane</location>
        <topology evidence="1 10">Peripheral membrane protein</topology>
    </subcellularLocation>
</comment>
<keyword evidence="12" id="KW-0378">Hydrolase</keyword>
<name>A0A284VMD2_9EURY</name>
<dbReference type="NCBIfam" id="TIGR01166">
    <property type="entry name" value="cbiO"/>
    <property type="match status" value="1"/>
</dbReference>
<keyword evidence="7" id="KW-1278">Translocase</keyword>
<keyword evidence="3 10" id="KW-0813">Transport</keyword>
<dbReference type="PANTHER" id="PTHR43553:SF24">
    <property type="entry name" value="ENERGY-COUPLING FACTOR TRANSPORTER ATP-BINDING PROTEIN ECFA1"/>
    <property type="match status" value="1"/>
</dbReference>
<dbReference type="PROSITE" id="PS50893">
    <property type="entry name" value="ABC_TRANSPORTER_2"/>
    <property type="match status" value="1"/>
</dbReference>
<dbReference type="FunFam" id="3.40.50.300:FF:000224">
    <property type="entry name" value="Energy-coupling factor transporter ATP-binding protein EcfA"/>
    <property type="match status" value="1"/>
</dbReference>
<dbReference type="SMART" id="SM00382">
    <property type="entry name" value="AAA"/>
    <property type="match status" value="1"/>
</dbReference>
<comment type="similarity">
    <text evidence="2 10">Belongs to the ABC transporter superfamily.</text>
</comment>
<dbReference type="SUPFAM" id="SSF52540">
    <property type="entry name" value="P-loop containing nucleoside triphosphate hydrolases"/>
    <property type="match status" value="1"/>
</dbReference>
<keyword evidence="4 10" id="KW-1003">Cell membrane</keyword>
<dbReference type="CDD" id="cd03225">
    <property type="entry name" value="ABC_cobalt_CbiO_domain1"/>
    <property type="match status" value="1"/>
</dbReference>
<dbReference type="GO" id="GO:0005524">
    <property type="term" value="F:ATP binding"/>
    <property type="evidence" value="ECO:0007669"/>
    <property type="project" value="UniProtKB-UniRule"/>
</dbReference>
<evidence type="ECO:0000256" key="9">
    <source>
        <dbReference type="ARBA" id="ARBA00025157"/>
    </source>
</evidence>
<organism evidence="12 13">
    <name type="scientific">Candidatus Methanoperedens nitratireducens</name>
    <dbReference type="NCBI Taxonomy" id="1392998"/>
    <lineage>
        <taxon>Archaea</taxon>
        <taxon>Methanobacteriati</taxon>
        <taxon>Methanobacteriota</taxon>
        <taxon>Stenosarchaea group</taxon>
        <taxon>Methanomicrobia</taxon>
        <taxon>Methanosarcinales</taxon>
        <taxon>ANME-2 cluster</taxon>
        <taxon>Candidatus Methanoperedentaceae</taxon>
        <taxon>Candidatus Methanoperedens</taxon>
    </lineage>
</organism>
<dbReference type="Proteomes" id="UP000218615">
    <property type="component" value="Unassembled WGS sequence"/>
</dbReference>
<evidence type="ECO:0000256" key="1">
    <source>
        <dbReference type="ARBA" id="ARBA00004202"/>
    </source>
</evidence>
<protein>
    <recommendedName>
        <fullName evidence="10">ABC transporter ATP-binding protein</fullName>
    </recommendedName>
</protein>
<keyword evidence="8 10" id="KW-0472">Membrane</keyword>
<evidence type="ECO:0000259" key="11">
    <source>
        <dbReference type="PROSITE" id="PS50893"/>
    </source>
</evidence>
<dbReference type="GO" id="GO:0016887">
    <property type="term" value="F:ATP hydrolysis activity"/>
    <property type="evidence" value="ECO:0007669"/>
    <property type="project" value="InterPro"/>
</dbReference>
<dbReference type="InterPro" id="IPR015856">
    <property type="entry name" value="ABC_transpr_CbiO/EcfA_su"/>
</dbReference>
<evidence type="ECO:0000256" key="7">
    <source>
        <dbReference type="ARBA" id="ARBA00022967"/>
    </source>
</evidence>
<dbReference type="GO" id="GO:0006824">
    <property type="term" value="P:cobalt ion transport"/>
    <property type="evidence" value="ECO:0007669"/>
    <property type="project" value="InterPro"/>
</dbReference>
<dbReference type="Gene3D" id="3.40.50.300">
    <property type="entry name" value="P-loop containing nucleotide triphosphate hydrolases"/>
    <property type="match status" value="1"/>
</dbReference>
<keyword evidence="13" id="KW-1185">Reference proteome</keyword>
<dbReference type="OrthoDB" id="18209at2157"/>
<comment type="function">
    <text evidence="9">Probably part of an ABC transporter complex. Responsible for energy coupling to the transport system.</text>
</comment>
<dbReference type="GO" id="GO:0042626">
    <property type="term" value="F:ATPase-coupled transmembrane transporter activity"/>
    <property type="evidence" value="ECO:0007669"/>
    <property type="project" value="TreeGrafter"/>
</dbReference>
<dbReference type="InterPro" id="IPR003439">
    <property type="entry name" value="ABC_transporter-like_ATP-bd"/>
</dbReference>
<dbReference type="GO" id="GO:0043190">
    <property type="term" value="C:ATP-binding cassette (ABC) transporter complex"/>
    <property type="evidence" value="ECO:0007669"/>
    <property type="project" value="TreeGrafter"/>
</dbReference>
<feature type="domain" description="ABC transporter" evidence="11">
    <location>
        <begin position="4"/>
        <end position="238"/>
    </location>
</feature>
<evidence type="ECO:0000313" key="12">
    <source>
        <dbReference type="EMBL" id="SNQ60440.1"/>
    </source>
</evidence>
<dbReference type="InterPro" id="IPR050095">
    <property type="entry name" value="ECF_ABC_transporter_ATP-bd"/>
</dbReference>
<dbReference type="InterPro" id="IPR005876">
    <property type="entry name" value="Co_trans_ATP-bd"/>
</dbReference>
<evidence type="ECO:0000256" key="4">
    <source>
        <dbReference type="ARBA" id="ARBA00022475"/>
    </source>
</evidence>
<evidence type="ECO:0000256" key="6">
    <source>
        <dbReference type="ARBA" id="ARBA00022840"/>
    </source>
</evidence>